<dbReference type="eggNOG" id="COG3706">
    <property type="taxonomic scope" value="Bacteria"/>
</dbReference>
<keyword evidence="4" id="KW-0812">Transmembrane</keyword>
<evidence type="ECO:0000313" key="7">
    <source>
        <dbReference type="Proteomes" id="UP000009230"/>
    </source>
</evidence>
<organism evidence="6 7">
    <name type="scientific">Marinomonas posidonica (strain CECT 7376 / NCIMB 14433 / IVIA-Po-181)</name>
    <dbReference type="NCBI Taxonomy" id="491952"/>
    <lineage>
        <taxon>Bacteria</taxon>
        <taxon>Pseudomonadati</taxon>
        <taxon>Pseudomonadota</taxon>
        <taxon>Gammaproteobacteria</taxon>
        <taxon>Oceanospirillales</taxon>
        <taxon>Oceanospirillaceae</taxon>
        <taxon>Marinomonas</taxon>
    </lineage>
</organism>
<evidence type="ECO:0000313" key="6">
    <source>
        <dbReference type="EMBL" id="AEF55265.1"/>
    </source>
</evidence>
<dbReference type="KEGG" id="mpc:Mar181_2228"/>
<dbReference type="InterPro" id="IPR000160">
    <property type="entry name" value="GGDEF_dom"/>
</dbReference>
<dbReference type="EMBL" id="CP002771">
    <property type="protein sequence ID" value="AEF55265.1"/>
    <property type="molecule type" value="Genomic_DNA"/>
</dbReference>
<dbReference type="InterPro" id="IPR050469">
    <property type="entry name" value="Diguanylate_Cyclase"/>
</dbReference>
<evidence type="ECO:0000259" key="5">
    <source>
        <dbReference type="PROSITE" id="PS50887"/>
    </source>
</evidence>
<feature type="transmembrane region" description="Helical" evidence="4">
    <location>
        <begin position="33"/>
        <end position="54"/>
    </location>
</feature>
<comment type="catalytic activity">
    <reaction evidence="3">
        <text>2 GTP = 3',3'-c-di-GMP + 2 diphosphate</text>
        <dbReference type="Rhea" id="RHEA:24898"/>
        <dbReference type="ChEBI" id="CHEBI:33019"/>
        <dbReference type="ChEBI" id="CHEBI:37565"/>
        <dbReference type="ChEBI" id="CHEBI:58805"/>
        <dbReference type="EC" id="2.7.7.65"/>
    </reaction>
</comment>
<dbReference type="RefSeq" id="WP_013796740.1">
    <property type="nucleotide sequence ID" value="NC_015559.1"/>
</dbReference>
<dbReference type="GO" id="GO:0052621">
    <property type="term" value="F:diguanylate cyclase activity"/>
    <property type="evidence" value="ECO:0007669"/>
    <property type="project" value="UniProtKB-EC"/>
</dbReference>
<dbReference type="SUPFAM" id="SSF55073">
    <property type="entry name" value="Nucleotide cyclase"/>
    <property type="match status" value="1"/>
</dbReference>
<keyword evidence="4" id="KW-0472">Membrane</keyword>
<evidence type="ECO:0000256" key="4">
    <source>
        <dbReference type="SAM" id="Phobius"/>
    </source>
</evidence>
<proteinExistence type="predicted"/>
<dbReference type="InterPro" id="IPR029787">
    <property type="entry name" value="Nucleotide_cyclase"/>
</dbReference>
<dbReference type="EC" id="2.7.7.65" evidence="2"/>
<dbReference type="FunFam" id="3.30.70.270:FF:000001">
    <property type="entry name" value="Diguanylate cyclase domain protein"/>
    <property type="match status" value="1"/>
</dbReference>
<protein>
    <recommendedName>
        <fullName evidence="2">diguanylate cyclase</fullName>
        <ecNumber evidence="2">2.7.7.65</ecNumber>
    </recommendedName>
</protein>
<name>F6CUT9_MARPP</name>
<dbReference type="AlphaFoldDB" id="F6CUT9"/>
<accession>F6CUT9</accession>
<dbReference type="PANTHER" id="PTHR45138:SF9">
    <property type="entry name" value="DIGUANYLATE CYCLASE DGCM-RELATED"/>
    <property type="match status" value="1"/>
</dbReference>
<sequence>MFWTDYKVSHLPPLMTQKWDDIHTPTQLIRSMFILLSILGSAILIFSAITIYLVSKTYILDRAEAEAISMSRSFTNNHYELLLANENAQIDISNISEDKLDTSFHQTLDPFHMIKVKVFTPDRTIAYSTDKTVIGTMNIGNESLEKALTGIHVSKMYNKESEMDLAFEKHFDIDVVATYTAIYNQSGQIAGAIEIYQDVTRFRDDINFAVLTGTLIVLTNLLIIFFIAYRLMKLPLSALKIAHNKLQKMATKDGLTQINNRSQALSFFEKEIERLNQFGGKLSILLMDLDKFKSVNDTYGHPAGDEVIKQTAKAIRASLRQGDCVGRYGGEEFIVILPNADEKQAFDVAERIRNAIENLKIVYDENTIPVSISAGITEVFPTAEEEEPDSFIKQADIALYEAKARGRNCAIRSSLLE</sequence>
<dbReference type="NCBIfam" id="TIGR00254">
    <property type="entry name" value="GGDEF"/>
    <property type="match status" value="1"/>
</dbReference>
<dbReference type="Gene3D" id="3.30.70.270">
    <property type="match status" value="1"/>
</dbReference>
<dbReference type="PROSITE" id="PS50887">
    <property type="entry name" value="GGDEF"/>
    <property type="match status" value="1"/>
</dbReference>
<dbReference type="InterPro" id="IPR043128">
    <property type="entry name" value="Rev_trsase/Diguanyl_cyclase"/>
</dbReference>
<reference evidence="6 7" key="1">
    <citation type="journal article" date="2012" name="Stand. Genomic Sci.">
        <title>Complete genome sequence of Marinomonas posidonica type strain (IVIA-Po-181(T)).</title>
        <authorList>
            <person name="Lucas-Elio P."/>
            <person name="Goodwin L."/>
            <person name="Woyke T."/>
            <person name="Pitluck S."/>
            <person name="Nolan M."/>
            <person name="Kyrpides N.C."/>
            <person name="Detter J.C."/>
            <person name="Copeland A."/>
            <person name="Lu M."/>
            <person name="Bruce D."/>
            <person name="Detter C."/>
            <person name="Tapia R."/>
            <person name="Han S."/>
            <person name="Land M.L."/>
            <person name="Ivanova N."/>
            <person name="Mikhailova N."/>
            <person name="Johnston A.W."/>
            <person name="Sanchez-Amat A."/>
        </authorList>
    </citation>
    <scope>NUCLEOTIDE SEQUENCE [LARGE SCALE GENOMIC DNA]</scope>
    <source>
        <strain evidence="7">CECT 7376 / NCIMB 14433 / IVIA-Po-181</strain>
    </source>
</reference>
<feature type="domain" description="GGDEF" evidence="5">
    <location>
        <begin position="280"/>
        <end position="415"/>
    </location>
</feature>
<keyword evidence="7" id="KW-1185">Reference proteome</keyword>
<dbReference type="HOGENOM" id="CLU_054181_0_0_6"/>
<dbReference type="SMART" id="SM00267">
    <property type="entry name" value="GGDEF"/>
    <property type="match status" value="1"/>
</dbReference>
<dbReference type="CDD" id="cd01949">
    <property type="entry name" value="GGDEF"/>
    <property type="match status" value="1"/>
</dbReference>
<feature type="transmembrane region" description="Helical" evidence="4">
    <location>
        <begin position="208"/>
        <end position="229"/>
    </location>
</feature>
<dbReference type="STRING" id="491952.Mar181_2228"/>
<evidence type="ECO:0000256" key="1">
    <source>
        <dbReference type="ARBA" id="ARBA00001946"/>
    </source>
</evidence>
<keyword evidence="4" id="KW-1133">Transmembrane helix</keyword>
<gene>
    <name evidence="6" type="ordered locus">Mar181_2228</name>
</gene>
<dbReference type="Pfam" id="PF00990">
    <property type="entry name" value="GGDEF"/>
    <property type="match status" value="1"/>
</dbReference>
<dbReference type="Proteomes" id="UP000009230">
    <property type="component" value="Chromosome"/>
</dbReference>
<dbReference type="PANTHER" id="PTHR45138">
    <property type="entry name" value="REGULATORY COMPONENTS OF SENSORY TRANSDUCTION SYSTEM"/>
    <property type="match status" value="1"/>
</dbReference>
<evidence type="ECO:0000256" key="3">
    <source>
        <dbReference type="ARBA" id="ARBA00034247"/>
    </source>
</evidence>
<evidence type="ECO:0000256" key="2">
    <source>
        <dbReference type="ARBA" id="ARBA00012528"/>
    </source>
</evidence>
<comment type="cofactor">
    <cofactor evidence="1">
        <name>Mg(2+)</name>
        <dbReference type="ChEBI" id="CHEBI:18420"/>
    </cofactor>
</comment>